<organism evidence="5 6">
    <name type="scientific">Paraburkholderia phytofirmans OLGA172</name>
    <dbReference type="NCBI Taxonomy" id="1417228"/>
    <lineage>
        <taxon>Bacteria</taxon>
        <taxon>Pseudomonadati</taxon>
        <taxon>Pseudomonadota</taxon>
        <taxon>Betaproteobacteria</taxon>
        <taxon>Burkholderiales</taxon>
        <taxon>Burkholderiaceae</taxon>
        <taxon>Paraburkholderia</taxon>
    </lineage>
</organism>
<evidence type="ECO:0000256" key="1">
    <source>
        <dbReference type="ARBA" id="ARBA00023015"/>
    </source>
</evidence>
<dbReference type="KEGG" id="buz:AYM40_21345"/>
<dbReference type="OrthoDB" id="9799812at2"/>
<dbReference type="SMART" id="SM00345">
    <property type="entry name" value="HTH_GNTR"/>
    <property type="match status" value="1"/>
</dbReference>
<protein>
    <recommendedName>
        <fullName evidence="4">HTH gntR-type domain-containing protein</fullName>
    </recommendedName>
</protein>
<keyword evidence="1" id="KW-0805">Transcription regulation</keyword>
<dbReference type="AlphaFoldDB" id="A0A160FQJ4"/>
<evidence type="ECO:0000256" key="2">
    <source>
        <dbReference type="ARBA" id="ARBA00023125"/>
    </source>
</evidence>
<dbReference type="InterPro" id="IPR000524">
    <property type="entry name" value="Tscrpt_reg_HTH_GntR"/>
</dbReference>
<dbReference type="InterPro" id="IPR036390">
    <property type="entry name" value="WH_DNA-bd_sf"/>
</dbReference>
<evidence type="ECO:0000256" key="3">
    <source>
        <dbReference type="ARBA" id="ARBA00023163"/>
    </source>
</evidence>
<sequence>MGDILSADSVQTVNSSVLHFQAPQSIGDGIASILRDRIAGGVYAPGSWIRESALAEEFPVSNGPIREALQTLVNEELLVREPRRGVRVVDLSDEEIVEIFQMRLALLELAAELTARRVTRSQLDVARILLREMDVVLAKHDIDAQMPIGGQLSHWICTSSGNVRLAQNWSRLTYQTRMYIHASLRKSKHLENVGRLWHALVDAIEGGDVSGARMAVRGLVRRTLEDLGLEADL</sequence>
<evidence type="ECO:0000259" key="4">
    <source>
        <dbReference type="PROSITE" id="PS50949"/>
    </source>
</evidence>
<dbReference type="GO" id="GO:0003700">
    <property type="term" value="F:DNA-binding transcription factor activity"/>
    <property type="evidence" value="ECO:0007669"/>
    <property type="project" value="InterPro"/>
</dbReference>
<feature type="domain" description="HTH gntR-type" evidence="4">
    <location>
        <begin position="24"/>
        <end position="91"/>
    </location>
</feature>
<dbReference type="EMBL" id="CP014579">
    <property type="protein sequence ID" value="ANB74982.1"/>
    <property type="molecule type" value="Genomic_DNA"/>
</dbReference>
<dbReference type="InterPro" id="IPR011711">
    <property type="entry name" value="GntR_C"/>
</dbReference>
<dbReference type="InterPro" id="IPR008920">
    <property type="entry name" value="TF_FadR/GntR_C"/>
</dbReference>
<dbReference type="PANTHER" id="PTHR43537:SF5">
    <property type="entry name" value="UXU OPERON TRANSCRIPTIONAL REGULATOR"/>
    <property type="match status" value="1"/>
</dbReference>
<dbReference type="Gene3D" id="1.10.10.10">
    <property type="entry name" value="Winged helix-like DNA-binding domain superfamily/Winged helix DNA-binding domain"/>
    <property type="match status" value="1"/>
</dbReference>
<dbReference type="Pfam" id="PF07729">
    <property type="entry name" value="FCD"/>
    <property type="match status" value="1"/>
</dbReference>
<dbReference type="SUPFAM" id="SSF48008">
    <property type="entry name" value="GntR ligand-binding domain-like"/>
    <property type="match status" value="1"/>
</dbReference>
<dbReference type="RefSeq" id="WP_063498280.1">
    <property type="nucleotide sequence ID" value="NZ_CP014579.1"/>
</dbReference>
<keyword evidence="2" id="KW-0238">DNA-binding</keyword>
<dbReference type="PANTHER" id="PTHR43537">
    <property type="entry name" value="TRANSCRIPTIONAL REGULATOR, GNTR FAMILY"/>
    <property type="match status" value="1"/>
</dbReference>
<dbReference type="Pfam" id="PF00392">
    <property type="entry name" value="GntR"/>
    <property type="match status" value="1"/>
</dbReference>
<keyword evidence="3" id="KW-0804">Transcription</keyword>
<dbReference type="Proteomes" id="UP000076852">
    <property type="component" value="Chromosome 2"/>
</dbReference>
<dbReference type="InterPro" id="IPR036388">
    <property type="entry name" value="WH-like_DNA-bd_sf"/>
</dbReference>
<evidence type="ECO:0000313" key="5">
    <source>
        <dbReference type="EMBL" id="ANB74982.1"/>
    </source>
</evidence>
<name>A0A160FQJ4_9BURK</name>
<reference evidence="5 6" key="1">
    <citation type="journal article" date="2016" name="Gene">
        <title>PacBio SMRT assembly of a complex multi-replicon genome reveals chlorocatechol degradative operon in a region of genome plasticity.</title>
        <authorList>
            <person name="Ricker N."/>
            <person name="Shen S.Y."/>
            <person name="Goordial J."/>
            <person name="Jin S."/>
            <person name="Fulthorpe R.R."/>
        </authorList>
    </citation>
    <scope>NUCLEOTIDE SEQUENCE [LARGE SCALE GENOMIC DNA]</scope>
    <source>
        <strain evidence="5 6">OLGA172</strain>
    </source>
</reference>
<dbReference type="SUPFAM" id="SSF46785">
    <property type="entry name" value="Winged helix' DNA-binding domain"/>
    <property type="match status" value="1"/>
</dbReference>
<keyword evidence="6" id="KW-1185">Reference proteome</keyword>
<dbReference type="Gene3D" id="1.20.120.530">
    <property type="entry name" value="GntR ligand-binding domain-like"/>
    <property type="match status" value="1"/>
</dbReference>
<evidence type="ECO:0000313" key="6">
    <source>
        <dbReference type="Proteomes" id="UP000076852"/>
    </source>
</evidence>
<dbReference type="SMART" id="SM00895">
    <property type="entry name" value="FCD"/>
    <property type="match status" value="1"/>
</dbReference>
<accession>A0A160FQJ4</accession>
<dbReference type="STRING" id="1804984.AYM40_21345"/>
<dbReference type="GO" id="GO:0003677">
    <property type="term" value="F:DNA binding"/>
    <property type="evidence" value="ECO:0007669"/>
    <property type="project" value="UniProtKB-KW"/>
</dbReference>
<gene>
    <name evidence="5" type="ORF">AYM40_21345</name>
</gene>
<dbReference type="PROSITE" id="PS50949">
    <property type="entry name" value="HTH_GNTR"/>
    <property type="match status" value="1"/>
</dbReference>
<proteinExistence type="predicted"/>